<accession>A0ABU9DJ73</accession>
<organism evidence="1 2">
    <name type="scientific">Paenibacillus filicis</name>
    <dbReference type="NCBI Taxonomy" id="669464"/>
    <lineage>
        <taxon>Bacteria</taxon>
        <taxon>Bacillati</taxon>
        <taxon>Bacillota</taxon>
        <taxon>Bacilli</taxon>
        <taxon>Bacillales</taxon>
        <taxon>Paenibacillaceae</taxon>
        <taxon>Paenibacillus</taxon>
    </lineage>
</organism>
<dbReference type="EMBL" id="JBBPCC010000004">
    <property type="protein sequence ID" value="MEK8128103.1"/>
    <property type="molecule type" value="Genomic_DNA"/>
</dbReference>
<proteinExistence type="predicted"/>
<protein>
    <submittedName>
        <fullName evidence="1">Uncharacterized protein</fullName>
    </submittedName>
</protein>
<evidence type="ECO:0000313" key="1">
    <source>
        <dbReference type="EMBL" id="MEK8128103.1"/>
    </source>
</evidence>
<dbReference type="RefSeq" id="WP_341415162.1">
    <property type="nucleotide sequence ID" value="NZ_JBBPCC010000004.1"/>
</dbReference>
<name>A0ABU9DJ73_9BACL</name>
<gene>
    <name evidence="1" type="ORF">WMW72_09330</name>
</gene>
<evidence type="ECO:0000313" key="2">
    <source>
        <dbReference type="Proteomes" id="UP001469365"/>
    </source>
</evidence>
<keyword evidence="2" id="KW-1185">Reference proteome</keyword>
<sequence length="145" mass="15888">MSIARLTISWEEQLLKEAEHELETASAKEDLAHTVWGLALLGYAKLRGAALLDGIGAGRKEMLRGWAAYGPVPAALLQGLQTLSRYEARLGTGERLPELPMQRGTLRSMGQQLLGLLRDVKPQRDRLLGQQTGGNRDDVAVSLFL</sequence>
<reference evidence="1 2" key="1">
    <citation type="submission" date="2024-04" db="EMBL/GenBank/DDBJ databases">
        <title>draft genome sequnece of Paenibacillus filicis.</title>
        <authorList>
            <person name="Kim D.-U."/>
        </authorList>
    </citation>
    <scope>NUCLEOTIDE SEQUENCE [LARGE SCALE GENOMIC DNA]</scope>
    <source>
        <strain evidence="1 2">KACC14197</strain>
    </source>
</reference>
<comment type="caution">
    <text evidence="1">The sequence shown here is derived from an EMBL/GenBank/DDBJ whole genome shotgun (WGS) entry which is preliminary data.</text>
</comment>
<dbReference type="Proteomes" id="UP001469365">
    <property type="component" value="Unassembled WGS sequence"/>
</dbReference>